<dbReference type="InterPro" id="IPR015424">
    <property type="entry name" value="PyrdxlP-dep_Trfase"/>
</dbReference>
<proteinExistence type="predicted"/>
<reference evidence="1" key="1">
    <citation type="journal article" date="2014" name="Front. Microbiol.">
        <title>High frequency of phylogenetically diverse reductive dehalogenase-homologous genes in deep subseafloor sedimentary metagenomes.</title>
        <authorList>
            <person name="Kawai M."/>
            <person name="Futagami T."/>
            <person name="Toyoda A."/>
            <person name="Takaki Y."/>
            <person name="Nishi S."/>
            <person name="Hori S."/>
            <person name="Arai W."/>
            <person name="Tsubouchi T."/>
            <person name="Morono Y."/>
            <person name="Uchiyama I."/>
            <person name="Ito T."/>
            <person name="Fujiyama A."/>
            <person name="Inagaki F."/>
            <person name="Takami H."/>
        </authorList>
    </citation>
    <scope>NUCLEOTIDE SEQUENCE</scope>
    <source>
        <strain evidence="1">Expedition CK06-06</strain>
    </source>
</reference>
<evidence type="ECO:0000313" key="1">
    <source>
        <dbReference type="EMBL" id="GAH39467.1"/>
    </source>
</evidence>
<dbReference type="AlphaFoldDB" id="X1F3I5"/>
<dbReference type="InterPro" id="IPR015421">
    <property type="entry name" value="PyrdxlP-dep_Trfase_major"/>
</dbReference>
<sequence length="64" mass="7421">MHKKLWIPGPTEVKDDVLEQQSKKLFGHRSNDFTLLYGSVLDQLREFFKTEQHITVITASGTLF</sequence>
<comment type="caution">
    <text evidence="1">The sequence shown here is derived from an EMBL/GenBank/DDBJ whole genome shotgun (WGS) entry which is preliminary data.</text>
</comment>
<dbReference type="EMBL" id="BARU01009622">
    <property type="protein sequence ID" value="GAH39467.1"/>
    <property type="molecule type" value="Genomic_DNA"/>
</dbReference>
<organism evidence="1">
    <name type="scientific">marine sediment metagenome</name>
    <dbReference type="NCBI Taxonomy" id="412755"/>
    <lineage>
        <taxon>unclassified sequences</taxon>
        <taxon>metagenomes</taxon>
        <taxon>ecological metagenomes</taxon>
    </lineage>
</organism>
<accession>X1F3I5</accession>
<gene>
    <name evidence="1" type="ORF">S03H2_18538</name>
</gene>
<name>X1F3I5_9ZZZZ</name>
<protein>
    <submittedName>
        <fullName evidence="1">Uncharacterized protein</fullName>
    </submittedName>
</protein>
<feature type="non-terminal residue" evidence="1">
    <location>
        <position position="64"/>
    </location>
</feature>
<dbReference type="SUPFAM" id="SSF53383">
    <property type="entry name" value="PLP-dependent transferases"/>
    <property type="match status" value="1"/>
</dbReference>
<dbReference type="Gene3D" id="3.40.640.10">
    <property type="entry name" value="Type I PLP-dependent aspartate aminotransferase-like (Major domain)"/>
    <property type="match status" value="1"/>
</dbReference>